<dbReference type="InterPro" id="IPR005064">
    <property type="entry name" value="BUG"/>
</dbReference>
<dbReference type="Gene3D" id="3.40.190.10">
    <property type="entry name" value="Periplasmic binding protein-like II"/>
    <property type="match status" value="1"/>
</dbReference>
<evidence type="ECO:0000313" key="2">
    <source>
        <dbReference type="EMBL" id="RXN86019.1"/>
    </source>
</evidence>
<dbReference type="PANTHER" id="PTHR42928">
    <property type="entry name" value="TRICARBOXYLATE-BINDING PROTEIN"/>
    <property type="match status" value="1"/>
</dbReference>
<name>A0A4Q1HG04_9BURK</name>
<accession>A0A4Q1HG04</accession>
<sequence length="334" mass="35229">MSLTKRELAALIIVGGAIPAHIMAAERPDATSYPGRAITLIVGTAPGGGTDILARRIATHMTEDLGQKVIVDYRPGASGNIAALAVARADPDGYTLFLSTRAATLHKTMYPHISYDYAKDLAPVALVAKMPLVIVAGRHVEAEAATLPDAIKASRAHPGKFSLATIGVGTTNYLLSRILQEAAGVEWVHVPYQSAPVALRDVIAGRVEFLCLPLSSALAHINAGSVRALAVMSALRVAEVPDIPTVAEAGFAQAGAEDWFAVMAPAKTPSPVIERLYRSVNRALADPAEQEQLSRLGFVVPSSSLDPVAVGALIAEDTRKWTAILEAWQIKGLQ</sequence>
<dbReference type="EMBL" id="PYAL01000006">
    <property type="protein sequence ID" value="RXN86019.1"/>
    <property type="molecule type" value="Genomic_DNA"/>
</dbReference>
<evidence type="ECO:0000313" key="3">
    <source>
        <dbReference type="Proteomes" id="UP000290849"/>
    </source>
</evidence>
<gene>
    <name evidence="2" type="ORF">C7R54_19885</name>
</gene>
<dbReference type="Proteomes" id="UP000290849">
    <property type="component" value="Unassembled WGS sequence"/>
</dbReference>
<organism evidence="2 3">
    <name type="scientific">Achromobacter aloeverae</name>
    <dbReference type="NCBI Taxonomy" id="1750518"/>
    <lineage>
        <taxon>Bacteria</taxon>
        <taxon>Pseudomonadati</taxon>
        <taxon>Pseudomonadota</taxon>
        <taxon>Betaproteobacteria</taxon>
        <taxon>Burkholderiales</taxon>
        <taxon>Alcaligenaceae</taxon>
        <taxon>Achromobacter</taxon>
    </lineage>
</organism>
<comment type="caution">
    <text evidence="2">The sequence shown here is derived from an EMBL/GenBank/DDBJ whole genome shotgun (WGS) entry which is preliminary data.</text>
</comment>
<dbReference type="SUPFAM" id="SSF53850">
    <property type="entry name" value="Periplasmic binding protein-like II"/>
    <property type="match status" value="1"/>
</dbReference>
<protein>
    <recommendedName>
        <fullName evidence="4">MFS transporter</fullName>
    </recommendedName>
</protein>
<dbReference type="OrthoDB" id="8650393at2"/>
<proteinExistence type="inferred from homology"/>
<dbReference type="PIRSF" id="PIRSF017082">
    <property type="entry name" value="YflP"/>
    <property type="match status" value="1"/>
</dbReference>
<evidence type="ECO:0008006" key="4">
    <source>
        <dbReference type="Google" id="ProtNLM"/>
    </source>
</evidence>
<dbReference type="PANTHER" id="PTHR42928:SF5">
    <property type="entry name" value="BLR1237 PROTEIN"/>
    <property type="match status" value="1"/>
</dbReference>
<evidence type="ECO:0000256" key="1">
    <source>
        <dbReference type="ARBA" id="ARBA00006987"/>
    </source>
</evidence>
<dbReference type="Gene3D" id="3.40.190.150">
    <property type="entry name" value="Bordetella uptake gene, domain 1"/>
    <property type="match status" value="1"/>
</dbReference>
<comment type="similarity">
    <text evidence="1">Belongs to the UPF0065 (bug) family.</text>
</comment>
<dbReference type="AlphaFoldDB" id="A0A4Q1HG04"/>
<dbReference type="RefSeq" id="WP_129152188.1">
    <property type="nucleotide sequence ID" value="NZ_JBHSDO010000017.1"/>
</dbReference>
<keyword evidence="3" id="KW-1185">Reference proteome</keyword>
<dbReference type="InterPro" id="IPR042100">
    <property type="entry name" value="Bug_dom1"/>
</dbReference>
<reference evidence="2 3" key="1">
    <citation type="journal article" date="2017" name="Int. J. Syst. Evol. Microbiol.">
        <title>Achromobacter aloeverae sp. nov., isolated from the root of Aloe vera (L.) Burm.f.</title>
        <authorList>
            <person name="Kuncharoen N."/>
            <person name="Muramatsu Y."/>
            <person name="Shibata C."/>
            <person name="Kamakura Y."/>
            <person name="Nakagawa Y."/>
            <person name="Tanasupawat S."/>
        </authorList>
    </citation>
    <scope>NUCLEOTIDE SEQUENCE [LARGE SCALE GENOMIC DNA]</scope>
    <source>
        <strain evidence="2 3">AVA-1</strain>
    </source>
</reference>
<dbReference type="Pfam" id="PF03401">
    <property type="entry name" value="TctC"/>
    <property type="match status" value="1"/>
</dbReference>